<evidence type="ECO:0000256" key="4">
    <source>
        <dbReference type="ARBA" id="ARBA00022833"/>
    </source>
</evidence>
<keyword evidence="1" id="KW-0645">Protease</keyword>
<protein>
    <submittedName>
        <fullName evidence="7">DNA repair protein</fullName>
    </submittedName>
</protein>
<dbReference type="PANTHER" id="PTHR30471:SF3">
    <property type="entry name" value="UPF0758 PROTEIN YEES-RELATED"/>
    <property type="match status" value="1"/>
</dbReference>
<gene>
    <name evidence="7" type="ORF">A1355_18875</name>
</gene>
<proteinExistence type="predicted"/>
<keyword evidence="4" id="KW-0862">Zinc</keyword>
<comment type="caution">
    <text evidence="7">The sequence shown here is derived from an EMBL/GenBank/DDBJ whole genome shotgun (WGS) entry which is preliminary data.</text>
</comment>
<dbReference type="OrthoDB" id="9804482at2"/>
<feature type="domain" description="MPN" evidence="6">
    <location>
        <begin position="48"/>
        <end position="170"/>
    </location>
</feature>
<organism evidence="7 8">
    <name type="scientific">Methylomonas koyamae</name>
    <dbReference type="NCBI Taxonomy" id="702114"/>
    <lineage>
        <taxon>Bacteria</taxon>
        <taxon>Pseudomonadati</taxon>
        <taxon>Pseudomonadota</taxon>
        <taxon>Gammaproteobacteria</taxon>
        <taxon>Methylococcales</taxon>
        <taxon>Methylococcaceae</taxon>
        <taxon>Methylomonas</taxon>
    </lineage>
</organism>
<dbReference type="InterPro" id="IPR037518">
    <property type="entry name" value="MPN"/>
</dbReference>
<evidence type="ECO:0000259" key="6">
    <source>
        <dbReference type="PROSITE" id="PS50249"/>
    </source>
</evidence>
<dbReference type="AlphaFoldDB" id="A0A177PAA6"/>
<dbReference type="PROSITE" id="PS01302">
    <property type="entry name" value="UPF0758"/>
    <property type="match status" value="1"/>
</dbReference>
<dbReference type="Proteomes" id="UP000077628">
    <property type="component" value="Unassembled WGS sequence"/>
</dbReference>
<dbReference type="GO" id="GO:0008237">
    <property type="term" value="F:metallopeptidase activity"/>
    <property type="evidence" value="ECO:0007669"/>
    <property type="project" value="UniProtKB-KW"/>
</dbReference>
<dbReference type="PROSITE" id="PS50249">
    <property type="entry name" value="MPN"/>
    <property type="match status" value="1"/>
</dbReference>
<evidence type="ECO:0000256" key="2">
    <source>
        <dbReference type="ARBA" id="ARBA00022723"/>
    </source>
</evidence>
<dbReference type="NCBIfam" id="TIGR00608">
    <property type="entry name" value="radc"/>
    <property type="match status" value="1"/>
</dbReference>
<dbReference type="EMBL" id="LUUK01000028">
    <property type="protein sequence ID" value="OAI26383.1"/>
    <property type="molecule type" value="Genomic_DNA"/>
</dbReference>
<reference evidence="8" key="1">
    <citation type="submission" date="2016-03" db="EMBL/GenBank/DDBJ databases">
        <authorList>
            <person name="Heylen K."/>
            <person name="De Vos P."/>
            <person name="Vekeman B."/>
        </authorList>
    </citation>
    <scope>NUCLEOTIDE SEQUENCE [LARGE SCALE GENOMIC DNA]</scope>
    <source>
        <strain evidence="8">R-45383</strain>
    </source>
</reference>
<name>A0A177PAA6_9GAMM</name>
<evidence type="ECO:0000313" key="7">
    <source>
        <dbReference type="EMBL" id="OAI26383.1"/>
    </source>
</evidence>
<sequence length="170" mass="19173">MTNQQPSDHPFQVHELPDQFWVLRPVTTEEILTMARQLIQARFSRGQAITSPNDTREFLMLQLATLEHEVFYCIFLDNQHKVLLAEACFQGTVDGANVYPREIVKRALQLNASAVILAHNHPSGLAEPSQADQLITHKLKDALALIEVRVLDHFVIGGTEFCSFAERGLL</sequence>
<keyword evidence="8" id="KW-1185">Reference proteome</keyword>
<keyword evidence="2" id="KW-0479">Metal-binding</keyword>
<dbReference type="GO" id="GO:0046872">
    <property type="term" value="F:metal ion binding"/>
    <property type="evidence" value="ECO:0007669"/>
    <property type="project" value="UniProtKB-KW"/>
</dbReference>
<dbReference type="InterPro" id="IPR025657">
    <property type="entry name" value="RadC_JAB"/>
</dbReference>
<dbReference type="RefSeq" id="WP_064024757.1">
    <property type="nucleotide sequence ID" value="NZ_LUUK01000028.1"/>
</dbReference>
<dbReference type="SUPFAM" id="SSF102712">
    <property type="entry name" value="JAB1/MPN domain"/>
    <property type="match status" value="1"/>
</dbReference>
<dbReference type="STRING" id="702114.A1355_18875"/>
<dbReference type="Pfam" id="PF04002">
    <property type="entry name" value="RadC"/>
    <property type="match status" value="1"/>
</dbReference>
<evidence type="ECO:0000256" key="1">
    <source>
        <dbReference type="ARBA" id="ARBA00022670"/>
    </source>
</evidence>
<evidence type="ECO:0000256" key="5">
    <source>
        <dbReference type="ARBA" id="ARBA00023049"/>
    </source>
</evidence>
<evidence type="ECO:0000313" key="8">
    <source>
        <dbReference type="Proteomes" id="UP000077628"/>
    </source>
</evidence>
<dbReference type="InterPro" id="IPR001405">
    <property type="entry name" value="UPF0758"/>
</dbReference>
<keyword evidence="5" id="KW-0482">Metalloprotease</keyword>
<keyword evidence="3" id="KW-0378">Hydrolase</keyword>
<dbReference type="Gene3D" id="3.40.140.10">
    <property type="entry name" value="Cytidine Deaminase, domain 2"/>
    <property type="match status" value="1"/>
</dbReference>
<dbReference type="PANTHER" id="PTHR30471">
    <property type="entry name" value="DNA REPAIR PROTEIN RADC"/>
    <property type="match status" value="1"/>
</dbReference>
<dbReference type="CDD" id="cd08071">
    <property type="entry name" value="MPN_DUF2466"/>
    <property type="match status" value="1"/>
</dbReference>
<dbReference type="GO" id="GO:0006508">
    <property type="term" value="P:proteolysis"/>
    <property type="evidence" value="ECO:0007669"/>
    <property type="project" value="UniProtKB-KW"/>
</dbReference>
<evidence type="ECO:0000256" key="3">
    <source>
        <dbReference type="ARBA" id="ARBA00022801"/>
    </source>
</evidence>
<dbReference type="InterPro" id="IPR020891">
    <property type="entry name" value="UPF0758_CS"/>
</dbReference>
<accession>A0A177PAA6</accession>